<keyword evidence="3" id="KW-1185">Reference proteome</keyword>
<accession>S7P9W8</accession>
<evidence type="ECO:0000313" key="3">
    <source>
        <dbReference type="Proteomes" id="UP000052978"/>
    </source>
</evidence>
<dbReference type="Proteomes" id="UP000052978">
    <property type="component" value="Unassembled WGS sequence"/>
</dbReference>
<protein>
    <submittedName>
        <fullName evidence="2">Uncharacterized protein</fullName>
    </submittedName>
</protein>
<dbReference type="AlphaFoldDB" id="S7P9W8"/>
<sequence length="113" mass="12387">MAEGSQGPPTQGPVVLIEVALGDPQESAVPLGSQREDEGLPGEHSQLPNQLARLCYEQAHVLSLVDHALVDVQAAPEHKVQAHILRAGTRRWAQGQHFHPNSGQFTHRKRRRG</sequence>
<organism evidence="2 3">
    <name type="scientific">Myotis brandtii</name>
    <name type="common">Brandt's bat</name>
    <dbReference type="NCBI Taxonomy" id="109478"/>
    <lineage>
        <taxon>Eukaryota</taxon>
        <taxon>Metazoa</taxon>
        <taxon>Chordata</taxon>
        <taxon>Craniata</taxon>
        <taxon>Vertebrata</taxon>
        <taxon>Euteleostomi</taxon>
        <taxon>Mammalia</taxon>
        <taxon>Eutheria</taxon>
        <taxon>Laurasiatheria</taxon>
        <taxon>Chiroptera</taxon>
        <taxon>Yangochiroptera</taxon>
        <taxon>Vespertilionidae</taxon>
        <taxon>Myotis</taxon>
    </lineage>
</organism>
<feature type="region of interest" description="Disordered" evidence="1">
    <location>
        <begin position="25"/>
        <end position="45"/>
    </location>
</feature>
<reference evidence="2 3" key="1">
    <citation type="journal article" date="2013" name="Nat. Commun.">
        <title>Genome analysis reveals insights into physiology and longevity of the Brandt's bat Myotis brandtii.</title>
        <authorList>
            <person name="Seim I."/>
            <person name="Fang X."/>
            <person name="Xiong Z."/>
            <person name="Lobanov A.V."/>
            <person name="Huang Z."/>
            <person name="Ma S."/>
            <person name="Feng Y."/>
            <person name="Turanov A.A."/>
            <person name="Zhu Y."/>
            <person name="Lenz T.L."/>
            <person name="Gerashchenko M.V."/>
            <person name="Fan D."/>
            <person name="Hee Yim S."/>
            <person name="Yao X."/>
            <person name="Jordan D."/>
            <person name="Xiong Y."/>
            <person name="Ma Y."/>
            <person name="Lyapunov A.N."/>
            <person name="Chen G."/>
            <person name="Kulakova O.I."/>
            <person name="Sun Y."/>
            <person name="Lee S.G."/>
            <person name="Bronson R.T."/>
            <person name="Moskalev A.A."/>
            <person name="Sunyaev S.R."/>
            <person name="Zhang G."/>
            <person name="Krogh A."/>
            <person name="Wang J."/>
            <person name="Gladyshev V.N."/>
        </authorList>
    </citation>
    <scope>NUCLEOTIDE SEQUENCE [LARGE SCALE GENOMIC DNA]</scope>
</reference>
<dbReference type="EMBL" id="KE162077">
    <property type="protein sequence ID" value="EPQ06933.1"/>
    <property type="molecule type" value="Genomic_DNA"/>
</dbReference>
<feature type="region of interest" description="Disordered" evidence="1">
    <location>
        <begin position="94"/>
        <end position="113"/>
    </location>
</feature>
<name>S7P9W8_MYOBR</name>
<evidence type="ECO:0000313" key="2">
    <source>
        <dbReference type="EMBL" id="EPQ06933.1"/>
    </source>
</evidence>
<proteinExistence type="predicted"/>
<gene>
    <name evidence="2" type="ORF">D623_10016165</name>
</gene>
<evidence type="ECO:0000256" key="1">
    <source>
        <dbReference type="SAM" id="MobiDB-lite"/>
    </source>
</evidence>